<dbReference type="OrthoDB" id="649238at2"/>
<name>A0A2T3HRL9_9SPHI</name>
<evidence type="ECO:0000313" key="1">
    <source>
        <dbReference type="EMBL" id="PST85104.1"/>
    </source>
</evidence>
<dbReference type="RefSeq" id="WP_107213524.1">
    <property type="nucleotide sequence ID" value="NZ_KZ686268.1"/>
</dbReference>
<comment type="caution">
    <text evidence="1">The sequence shown here is derived from an EMBL/GenBank/DDBJ whole genome shotgun (WGS) entry which is preliminary data.</text>
</comment>
<evidence type="ECO:0000313" key="2">
    <source>
        <dbReference type="Proteomes" id="UP000240912"/>
    </source>
</evidence>
<protein>
    <submittedName>
        <fullName evidence="1">Uncharacterized protein</fullName>
    </submittedName>
</protein>
<proteinExistence type="predicted"/>
<dbReference type="Proteomes" id="UP000240912">
    <property type="component" value="Unassembled WGS sequence"/>
</dbReference>
<keyword evidence="2" id="KW-1185">Reference proteome</keyword>
<dbReference type="AlphaFoldDB" id="A0A2T3HRL9"/>
<accession>A0A2T3HRL9</accession>
<reference evidence="1 2" key="1">
    <citation type="submission" date="2018-03" db="EMBL/GenBank/DDBJ databases">
        <authorList>
            <person name="Keele B.F."/>
        </authorList>
    </citation>
    <scope>NUCLEOTIDE SEQUENCE [LARGE SCALE GENOMIC DNA]</scope>
    <source>
        <strain evidence="1 2">YL28-9</strain>
    </source>
</reference>
<sequence length="271" mass="30583">MKAFIRSGVLAVLLLCNLFAGGQELYVYTEPASNMPAKSVGLRLSYERMDDLDFSSRLVPEAMVGINRNLMVHAQAFLSDMEGPFAFEGASFYAKYRFLSIDDLQKHFRMAAYGRISSSRRPFHSEDINLEGDNSGYQAGLVATQLLHKLALSVTTGYARVFKNDEKIRPHTAAPAGMLNYSLSAGYLLFPRVYRDYRQPNFNLYAEVLGKTNPGTGHSYLDIAPAVQLILNSQLRIDVGYRFQATGNIENRYLRNMFLARVEYNIFNVIK</sequence>
<dbReference type="EMBL" id="PYLS01000001">
    <property type="protein sequence ID" value="PST85104.1"/>
    <property type="molecule type" value="Genomic_DNA"/>
</dbReference>
<organism evidence="1 2">
    <name type="scientific">Pedobacter yulinensis</name>
    <dbReference type="NCBI Taxonomy" id="2126353"/>
    <lineage>
        <taxon>Bacteria</taxon>
        <taxon>Pseudomonadati</taxon>
        <taxon>Bacteroidota</taxon>
        <taxon>Sphingobacteriia</taxon>
        <taxon>Sphingobacteriales</taxon>
        <taxon>Sphingobacteriaceae</taxon>
        <taxon>Pedobacter</taxon>
    </lineage>
</organism>
<gene>
    <name evidence="1" type="ORF">C7T94_03045</name>
</gene>